<keyword evidence="3" id="KW-1185">Reference proteome</keyword>
<dbReference type="Proteomes" id="UP001465668">
    <property type="component" value="Unassembled WGS sequence"/>
</dbReference>
<proteinExistence type="predicted"/>
<name>A0ABR2XES8_9PEZI</name>
<organism evidence="2 3">
    <name type="scientific">Seiridium cardinale</name>
    <dbReference type="NCBI Taxonomy" id="138064"/>
    <lineage>
        <taxon>Eukaryota</taxon>
        <taxon>Fungi</taxon>
        <taxon>Dikarya</taxon>
        <taxon>Ascomycota</taxon>
        <taxon>Pezizomycotina</taxon>
        <taxon>Sordariomycetes</taxon>
        <taxon>Xylariomycetidae</taxon>
        <taxon>Amphisphaeriales</taxon>
        <taxon>Sporocadaceae</taxon>
        <taxon>Seiridium</taxon>
    </lineage>
</organism>
<feature type="region of interest" description="Disordered" evidence="1">
    <location>
        <begin position="91"/>
        <end position="131"/>
    </location>
</feature>
<feature type="compositionally biased region" description="Basic and acidic residues" evidence="1">
    <location>
        <begin position="116"/>
        <end position="131"/>
    </location>
</feature>
<comment type="caution">
    <text evidence="2">The sequence shown here is derived from an EMBL/GenBank/DDBJ whole genome shotgun (WGS) entry which is preliminary data.</text>
</comment>
<protein>
    <submittedName>
        <fullName evidence="2">Uncharacterized protein</fullName>
    </submittedName>
</protein>
<dbReference type="InterPro" id="IPR024645">
    <property type="entry name" value="Mitochondr_Som1"/>
</dbReference>
<evidence type="ECO:0000313" key="2">
    <source>
        <dbReference type="EMBL" id="KAK9772121.1"/>
    </source>
</evidence>
<evidence type="ECO:0000313" key="3">
    <source>
        <dbReference type="Proteomes" id="UP001465668"/>
    </source>
</evidence>
<gene>
    <name evidence="2" type="ORF">SCAR479_11130</name>
</gene>
<dbReference type="Pfam" id="PF11093">
    <property type="entry name" value="Mitochondr_Som1"/>
    <property type="match status" value="1"/>
</dbReference>
<accession>A0ABR2XES8</accession>
<reference evidence="2 3" key="1">
    <citation type="submission" date="2024-02" db="EMBL/GenBank/DDBJ databases">
        <title>First draft genome assembly of two strains of Seiridium cardinale.</title>
        <authorList>
            <person name="Emiliani G."/>
            <person name="Scali E."/>
        </authorList>
    </citation>
    <scope>NUCLEOTIDE SEQUENCE [LARGE SCALE GENOMIC DNA]</scope>
    <source>
        <strain evidence="2 3">BM-138-000479</strain>
    </source>
</reference>
<dbReference type="EMBL" id="JARVKM010000065">
    <property type="protein sequence ID" value="KAK9772121.1"/>
    <property type="molecule type" value="Genomic_DNA"/>
</dbReference>
<sequence>MTPPCKIFKADDLERAVQSSLGGMKRKTEGGRNIDLSQCPLFSMVQYDCQIDRPDLPHSPVQCFEVQRWFRRCQDKKGAFMVETTNWEDRKEKLAPSSSVADAGKTTGQHGGWLHSWRERELNHEGQYRDR</sequence>
<evidence type="ECO:0000256" key="1">
    <source>
        <dbReference type="SAM" id="MobiDB-lite"/>
    </source>
</evidence>